<comment type="caution">
    <text evidence="1">The sequence shown here is derived from an EMBL/GenBank/DDBJ whole genome shotgun (WGS) entry which is preliminary data.</text>
</comment>
<reference evidence="1" key="1">
    <citation type="submission" date="2022-04" db="EMBL/GenBank/DDBJ databases">
        <title>A functionally conserved STORR gene fusion in Papaver species that diverged 16.8 million years ago.</title>
        <authorList>
            <person name="Catania T."/>
        </authorList>
    </citation>
    <scope>NUCLEOTIDE SEQUENCE</scope>
    <source>
        <strain evidence="1">S-188037</strain>
    </source>
</reference>
<accession>A0AAD4XHJ9</accession>
<organism evidence="1 2">
    <name type="scientific">Papaver atlanticum</name>
    <dbReference type="NCBI Taxonomy" id="357466"/>
    <lineage>
        <taxon>Eukaryota</taxon>
        <taxon>Viridiplantae</taxon>
        <taxon>Streptophyta</taxon>
        <taxon>Embryophyta</taxon>
        <taxon>Tracheophyta</taxon>
        <taxon>Spermatophyta</taxon>
        <taxon>Magnoliopsida</taxon>
        <taxon>Ranunculales</taxon>
        <taxon>Papaveraceae</taxon>
        <taxon>Papaveroideae</taxon>
        <taxon>Papaver</taxon>
    </lineage>
</organism>
<name>A0AAD4XHJ9_9MAGN</name>
<dbReference type="AlphaFoldDB" id="A0AAD4XHJ9"/>
<dbReference type="Proteomes" id="UP001202328">
    <property type="component" value="Unassembled WGS sequence"/>
</dbReference>
<proteinExistence type="predicted"/>
<protein>
    <submittedName>
        <fullName evidence="1">Uncharacterized protein</fullName>
    </submittedName>
</protein>
<keyword evidence="2" id="KW-1185">Reference proteome</keyword>
<dbReference type="EMBL" id="JAJJMB010009541">
    <property type="protein sequence ID" value="KAI3913178.1"/>
    <property type="molecule type" value="Genomic_DNA"/>
</dbReference>
<sequence length="172" mass="19449">MDCQDVLDLLILTSLIDEEKQVVLRDGFLLNLGRTLGQLKYLSSMTWRVRGELGTHSSRCSNNNIRLMQRNNANSLGYRCISNGRNEPSMVRHGFMGQMMSFPSDVAGMPMSPVDAQRPGSVQTLDSALASEDPEHQHVYQGKMKPLVMMIVQCKSNWLHFITVYLQSKKET</sequence>
<evidence type="ECO:0000313" key="2">
    <source>
        <dbReference type="Proteomes" id="UP001202328"/>
    </source>
</evidence>
<evidence type="ECO:0000313" key="1">
    <source>
        <dbReference type="EMBL" id="KAI3913178.1"/>
    </source>
</evidence>
<gene>
    <name evidence="1" type="ORF">MKW98_007194</name>
</gene>